<feature type="compositionally biased region" description="Basic and acidic residues" evidence="1">
    <location>
        <begin position="534"/>
        <end position="548"/>
    </location>
</feature>
<evidence type="ECO:0000313" key="3">
    <source>
        <dbReference type="EMBL" id="PMB70821.1"/>
    </source>
</evidence>
<dbReference type="Pfam" id="PF02037">
    <property type="entry name" value="SAP"/>
    <property type="match status" value="1"/>
</dbReference>
<proteinExistence type="predicted"/>
<evidence type="ECO:0000313" key="4">
    <source>
        <dbReference type="Proteomes" id="UP000235728"/>
    </source>
</evidence>
<feature type="region of interest" description="Disordered" evidence="1">
    <location>
        <begin position="40"/>
        <end position="242"/>
    </location>
</feature>
<dbReference type="PANTHER" id="PTHR47031:SF3">
    <property type="entry name" value="SAP DOMAIN-CONTAINING PROTEIN"/>
    <property type="match status" value="1"/>
</dbReference>
<dbReference type="InterPro" id="IPR036361">
    <property type="entry name" value="SAP_dom_sf"/>
</dbReference>
<feature type="region of interest" description="Disordered" evidence="1">
    <location>
        <begin position="398"/>
        <end position="471"/>
    </location>
</feature>
<feature type="compositionally biased region" description="Low complexity" evidence="1">
    <location>
        <begin position="48"/>
        <end position="74"/>
    </location>
</feature>
<dbReference type="Proteomes" id="UP000235728">
    <property type="component" value="Unassembled WGS sequence"/>
</dbReference>
<organism evidence="3 4">
    <name type="scientific">Beauveria bassiana</name>
    <name type="common">White muscardine disease fungus</name>
    <name type="synonym">Tritirachium shiotae</name>
    <dbReference type="NCBI Taxonomy" id="176275"/>
    <lineage>
        <taxon>Eukaryota</taxon>
        <taxon>Fungi</taxon>
        <taxon>Dikarya</taxon>
        <taxon>Ascomycota</taxon>
        <taxon>Pezizomycotina</taxon>
        <taxon>Sordariomycetes</taxon>
        <taxon>Hypocreomycetidae</taxon>
        <taxon>Hypocreales</taxon>
        <taxon>Cordycipitaceae</taxon>
        <taxon>Beauveria</taxon>
    </lineage>
</organism>
<evidence type="ECO:0000259" key="2">
    <source>
        <dbReference type="PROSITE" id="PS50800"/>
    </source>
</evidence>
<dbReference type="Gene3D" id="1.10.720.30">
    <property type="entry name" value="SAP domain"/>
    <property type="match status" value="1"/>
</dbReference>
<dbReference type="OMA" id="SKCFVAY"/>
<dbReference type="SUPFAM" id="SSF68906">
    <property type="entry name" value="SAP domain"/>
    <property type="match status" value="1"/>
</dbReference>
<dbReference type="CDD" id="cd12432">
    <property type="entry name" value="RRM_ACINU"/>
    <property type="match status" value="1"/>
</dbReference>
<dbReference type="SMART" id="SM00513">
    <property type="entry name" value="SAP"/>
    <property type="match status" value="1"/>
</dbReference>
<feature type="region of interest" description="Disordered" evidence="1">
    <location>
        <begin position="534"/>
        <end position="614"/>
    </location>
</feature>
<feature type="domain" description="SAP" evidence="2">
    <location>
        <begin position="4"/>
        <end position="38"/>
    </location>
</feature>
<dbReference type="AlphaFoldDB" id="A0A2N6NU79"/>
<comment type="caution">
    <text evidence="3">The sequence shown here is derived from an EMBL/GenBank/DDBJ whole genome shotgun (WGS) entry which is preliminary data.</text>
</comment>
<feature type="compositionally biased region" description="Acidic residues" evidence="1">
    <location>
        <begin position="224"/>
        <end position="240"/>
    </location>
</feature>
<dbReference type="PANTHER" id="PTHR47031">
    <property type="entry name" value="SAP DNA-BINDING DOMAIN-CONTAINING PROTEIN"/>
    <property type="match status" value="1"/>
</dbReference>
<feature type="compositionally biased region" description="Basic and acidic residues" evidence="1">
    <location>
        <begin position="452"/>
        <end position="463"/>
    </location>
</feature>
<feature type="compositionally biased region" description="Basic and acidic residues" evidence="1">
    <location>
        <begin position="428"/>
        <end position="443"/>
    </location>
</feature>
<feature type="compositionally biased region" description="Low complexity" evidence="1">
    <location>
        <begin position="277"/>
        <end position="288"/>
    </location>
</feature>
<feature type="region of interest" description="Disordered" evidence="1">
    <location>
        <begin position="277"/>
        <end position="296"/>
    </location>
</feature>
<protein>
    <recommendedName>
        <fullName evidence="2">SAP domain-containing protein</fullName>
    </recommendedName>
</protein>
<feature type="compositionally biased region" description="Basic and acidic residues" evidence="1">
    <location>
        <begin position="580"/>
        <end position="589"/>
    </location>
</feature>
<feature type="compositionally biased region" description="Gly residues" evidence="1">
    <location>
        <begin position="549"/>
        <end position="574"/>
    </location>
</feature>
<dbReference type="InterPro" id="IPR003034">
    <property type="entry name" value="SAP_dom"/>
</dbReference>
<reference evidence="3 4" key="1">
    <citation type="journal article" date="2016" name="Appl. Microbiol. Biotechnol.">
        <title>Characterization of T-DNA insertion mutants with decreased virulence in the entomopathogenic fungus Beauveria bassiana JEF-007.</title>
        <authorList>
            <person name="Kim S."/>
            <person name="Lee S.J."/>
            <person name="Nai Y.S."/>
            <person name="Yu J.S."/>
            <person name="Lee M.R."/>
            <person name="Yang Y.T."/>
            <person name="Kim J.S."/>
        </authorList>
    </citation>
    <scope>NUCLEOTIDE SEQUENCE [LARGE SCALE GENOMIC DNA]</scope>
    <source>
        <strain evidence="3 4">JEF-007</strain>
    </source>
</reference>
<feature type="compositionally biased region" description="Basic and acidic residues" evidence="1">
    <location>
        <begin position="602"/>
        <end position="614"/>
    </location>
</feature>
<gene>
    <name evidence="3" type="ORF">BM221_003279</name>
</gene>
<accession>A0A2N6NU79</accession>
<dbReference type="InterPro" id="IPR034257">
    <property type="entry name" value="Acinus_RRM"/>
</dbReference>
<evidence type="ECO:0000256" key="1">
    <source>
        <dbReference type="SAM" id="MobiDB-lite"/>
    </source>
</evidence>
<dbReference type="EMBL" id="MRVG01000003">
    <property type="protein sequence ID" value="PMB70821.1"/>
    <property type="molecule type" value="Genomic_DNA"/>
</dbReference>
<dbReference type="PROSITE" id="PS50800">
    <property type="entry name" value="SAP"/>
    <property type="match status" value="1"/>
</dbReference>
<name>A0A2N6NU79_BEABA</name>
<sequence>MTDWAKLKVVDLKAELKRRDLPQHGLKAELVARLEEATALVADDEAPPIDAVDAEPAPPAEEAVPETETPAAAPGPAPQNTVEKSENREASVTAEASEEPADAAAETQPVNAEQQPLPAAVDAPSDASQKRKRKSATPSPDEEEVAFKRARALSEQGEEQQRADAASAPGSEETGAPADRSGSPMAVEQTPPPTSNKVAEHQQPLASPPPTQLPETIAPAVSDNDNENDNYDKMDLDEDPSVAPAVHPATAALYISNLMRPLRPADVQAHVCELAAGAAGSSSSNSQATPADGGGGGGGSVIVQFHLDQIRTHAFVVLSSVQAAARVRSKLHDRVWPNESNRKSLCVDFVPAEKIDDWIAMEQSGGGGGGGRPGRSTARWEVIYTTGPDGVVEARLQQAGGGPASSRGGPPRLPSFSQASATDTAGFRGDRDRDRDCDRDRGGGDLGSPRGSRRDGPNHRPERAIPPPPSELDYELQRTRARPSIKFQLVAPTLAERRIDNMRSFYTKDTRRVLGREINRYSFEEGDGFVDRGKEVFEGIRPPHRERGGGGGGRRGGGKFGGRGGGGGGGGGGGRGRRNGGGDRPRSDRYLPGSSFGGGGGRRWDNDRSGDRRY</sequence>